<dbReference type="Proteomes" id="UP001190926">
    <property type="component" value="Unassembled WGS sequence"/>
</dbReference>
<dbReference type="PANTHER" id="PTHR24093:SF434">
    <property type="entry name" value="CALCIUM-TRANSPORTING ATPASE 13, PLASMA MEMBRANE-TYPE-RELATED"/>
    <property type="match status" value="1"/>
</dbReference>
<dbReference type="SUPFAM" id="SSF81665">
    <property type="entry name" value="Calcium ATPase, transmembrane domain M"/>
    <property type="match status" value="1"/>
</dbReference>
<comment type="caution">
    <text evidence="2">The sequence shown here is derived from an EMBL/GenBank/DDBJ whole genome shotgun (WGS) entry which is preliminary data.</text>
</comment>
<dbReference type="GO" id="GO:0005388">
    <property type="term" value="F:P-type calcium transporter activity"/>
    <property type="evidence" value="ECO:0007669"/>
    <property type="project" value="TreeGrafter"/>
</dbReference>
<dbReference type="EMBL" id="SDAM02000365">
    <property type="protein sequence ID" value="KAH6824330.1"/>
    <property type="molecule type" value="Genomic_DNA"/>
</dbReference>
<evidence type="ECO:0000313" key="3">
    <source>
        <dbReference type="Proteomes" id="UP001190926"/>
    </source>
</evidence>
<proteinExistence type="predicted"/>
<evidence type="ECO:0000313" key="2">
    <source>
        <dbReference type="EMBL" id="KAH6824330.1"/>
    </source>
</evidence>
<evidence type="ECO:0000256" key="1">
    <source>
        <dbReference type="ARBA" id="ARBA00022842"/>
    </source>
</evidence>
<keyword evidence="1" id="KW-0460">Magnesium</keyword>
<name>A0AAD4IZB9_PERFH</name>
<dbReference type="AlphaFoldDB" id="A0AAD4IZB9"/>
<dbReference type="PANTHER" id="PTHR24093">
    <property type="entry name" value="CATION TRANSPORTING ATPASE"/>
    <property type="match status" value="1"/>
</dbReference>
<organism evidence="2 3">
    <name type="scientific">Perilla frutescens var. hirtella</name>
    <name type="common">Perilla citriodora</name>
    <name type="synonym">Perilla setoyensis</name>
    <dbReference type="NCBI Taxonomy" id="608512"/>
    <lineage>
        <taxon>Eukaryota</taxon>
        <taxon>Viridiplantae</taxon>
        <taxon>Streptophyta</taxon>
        <taxon>Embryophyta</taxon>
        <taxon>Tracheophyta</taxon>
        <taxon>Spermatophyta</taxon>
        <taxon>Magnoliopsida</taxon>
        <taxon>eudicotyledons</taxon>
        <taxon>Gunneridae</taxon>
        <taxon>Pentapetalae</taxon>
        <taxon>asterids</taxon>
        <taxon>lamiids</taxon>
        <taxon>Lamiales</taxon>
        <taxon>Lamiaceae</taxon>
        <taxon>Nepetoideae</taxon>
        <taxon>Elsholtzieae</taxon>
        <taxon>Perilla</taxon>
    </lineage>
</organism>
<dbReference type="GO" id="GO:0005886">
    <property type="term" value="C:plasma membrane"/>
    <property type="evidence" value="ECO:0007669"/>
    <property type="project" value="TreeGrafter"/>
</dbReference>
<gene>
    <name evidence="2" type="ORF">C2S53_016951</name>
</gene>
<keyword evidence="3" id="KW-1185">Reference proteome</keyword>
<reference evidence="2 3" key="1">
    <citation type="journal article" date="2021" name="Nat. Commun.">
        <title>Incipient diploidization of the medicinal plant Perilla within 10,000 years.</title>
        <authorList>
            <person name="Zhang Y."/>
            <person name="Shen Q."/>
            <person name="Leng L."/>
            <person name="Zhang D."/>
            <person name="Chen S."/>
            <person name="Shi Y."/>
            <person name="Ning Z."/>
            <person name="Chen S."/>
        </authorList>
    </citation>
    <scope>NUCLEOTIDE SEQUENCE [LARGE SCALE GENOMIC DNA]</scope>
    <source>
        <strain evidence="3">cv. PC099</strain>
    </source>
</reference>
<sequence length="80" mass="9765">MDMEVVKREIEKQTRELMERLPVDRSEPLITKILWRNLYQIVILLTLQFRVFNEFNARKLEKRNMFDGIHRNELFMGIIG</sequence>
<accession>A0AAD4IZB9</accession>
<protein>
    <submittedName>
        <fullName evidence="2">Uncharacterized protein</fullName>
    </submittedName>
</protein>
<dbReference type="InterPro" id="IPR023298">
    <property type="entry name" value="ATPase_P-typ_TM_dom_sf"/>
</dbReference>